<dbReference type="PANTHER" id="PTHR43184:SF12">
    <property type="entry name" value="SUGAR PHOSPHATE EXCHANGER 3"/>
    <property type="match status" value="1"/>
</dbReference>
<evidence type="ECO:0000259" key="9">
    <source>
        <dbReference type="PROSITE" id="PS50850"/>
    </source>
</evidence>
<protein>
    <recommendedName>
        <fullName evidence="9">Major facilitator superfamily (MFS) profile domain-containing protein</fullName>
    </recommendedName>
</protein>
<reference evidence="12 13" key="1">
    <citation type="submission" date="2018-08" db="EMBL/GenBank/DDBJ databases">
        <title>Aphanomyces genome sequencing and annotation.</title>
        <authorList>
            <person name="Minardi D."/>
            <person name="Oidtmann B."/>
            <person name="Van Der Giezen M."/>
            <person name="Studholme D.J."/>
        </authorList>
    </citation>
    <scope>NUCLEOTIDE SEQUENCE [LARGE SCALE GENOMIC DNA]</scope>
    <source>
        <strain evidence="11 13">197901</strain>
        <strain evidence="10 12">Kv</strain>
    </source>
</reference>
<feature type="transmembrane region" description="Helical" evidence="8">
    <location>
        <begin position="359"/>
        <end position="381"/>
    </location>
</feature>
<dbReference type="SUPFAM" id="SSF103473">
    <property type="entry name" value="MFS general substrate transporter"/>
    <property type="match status" value="1"/>
</dbReference>
<dbReference type="InterPro" id="IPR036259">
    <property type="entry name" value="MFS_trans_sf"/>
</dbReference>
<dbReference type="GO" id="GO:0022857">
    <property type="term" value="F:transmembrane transporter activity"/>
    <property type="evidence" value="ECO:0007669"/>
    <property type="project" value="InterPro"/>
</dbReference>
<gene>
    <name evidence="11" type="ORF">DYB31_002246</name>
    <name evidence="10" type="ORF">DYB36_003042</name>
</gene>
<evidence type="ECO:0000313" key="12">
    <source>
        <dbReference type="Proteomes" id="UP000265427"/>
    </source>
</evidence>
<name>A0A397AGD2_APHAT</name>
<dbReference type="Pfam" id="PF07690">
    <property type="entry name" value="MFS_1"/>
    <property type="match status" value="1"/>
</dbReference>
<dbReference type="Proteomes" id="UP000266196">
    <property type="component" value="Unassembled WGS sequence"/>
</dbReference>
<evidence type="ECO:0000256" key="6">
    <source>
        <dbReference type="ARBA" id="ARBA00022989"/>
    </source>
</evidence>
<evidence type="ECO:0000256" key="1">
    <source>
        <dbReference type="ARBA" id="ARBA00004141"/>
    </source>
</evidence>
<evidence type="ECO:0000256" key="4">
    <source>
        <dbReference type="ARBA" id="ARBA00022597"/>
    </source>
</evidence>
<evidence type="ECO:0000313" key="11">
    <source>
        <dbReference type="EMBL" id="RHZ04851.1"/>
    </source>
</evidence>
<proteinExistence type="inferred from homology"/>
<dbReference type="InterPro" id="IPR000849">
    <property type="entry name" value="Sugar_P_transporter"/>
</dbReference>
<evidence type="ECO:0000256" key="5">
    <source>
        <dbReference type="ARBA" id="ARBA00022692"/>
    </source>
</evidence>
<feature type="transmembrane region" description="Helical" evidence="8">
    <location>
        <begin position="88"/>
        <end position="105"/>
    </location>
</feature>
<feature type="transmembrane region" description="Helical" evidence="8">
    <location>
        <begin position="237"/>
        <end position="256"/>
    </location>
</feature>
<feature type="transmembrane region" description="Helical" evidence="8">
    <location>
        <begin position="387"/>
        <end position="406"/>
    </location>
</feature>
<dbReference type="InterPro" id="IPR011701">
    <property type="entry name" value="MFS"/>
</dbReference>
<dbReference type="Proteomes" id="UP000265427">
    <property type="component" value="Unassembled WGS sequence"/>
</dbReference>
<sequence>MPSGTATAAAPATSSNATGQRLIFLFTYAAYIAVYFTRKPFSVAKSTLMAENVHTESELGLIDTAFLVSYAVGQFASGPVASFLGSKLGLALAFLGTGVCSWVFGSSPSKDMRSVAWLANGLFQAFFFPFIMDVLRAWFPPSSRGQVLGLWTTCQQLGGFATSAFGAYILGTSTWHNVFVLPAFVSFLFAFLCLFVLQTSLSSPVAPSLANNLPTSSQPWSVPHLTNVGSAYFCVKLVRYTFLGWLPFYLTAMLGYSAAESVLLSTAFDLAGTVGSVVCGYASDAWCGGYSARIVAPMCVLCGVATVLYPHVAASGQIANIAIMAAVGLFVAGPDSMLGGAACAEICERAHAPSASTGATGIVNGMGSLGAIASGMLPILVKGSYGWNVLFYTMGGLSVMGGLLLLPLARDTTHKKVD</sequence>
<comment type="caution">
    <text evidence="10">The sequence shown here is derived from an EMBL/GenBank/DDBJ whole genome shotgun (WGS) entry which is preliminary data.</text>
</comment>
<dbReference type="InterPro" id="IPR020846">
    <property type="entry name" value="MFS_dom"/>
</dbReference>
<feature type="transmembrane region" description="Helical" evidence="8">
    <location>
        <begin position="294"/>
        <end position="312"/>
    </location>
</feature>
<feature type="domain" description="Major facilitator superfamily (MFS) profile" evidence="9">
    <location>
        <begin position="23"/>
        <end position="413"/>
    </location>
</feature>
<dbReference type="AlphaFoldDB" id="A0A397AGD2"/>
<dbReference type="PANTHER" id="PTHR43184">
    <property type="entry name" value="MAJOR FACILITATOR SUPERFAMILY TRANSPORTER 16, ISOFORM B"/>
    <property type="match status" value="1"/>
</dbReference>
<feature type="transmembrane region" description="Helical" evidence="8">
    <location>
        <begin position="20"/>
        <end position="38"/>
    </location>
</feature>
<dbReference type="PIRSF" id="PIRSF002808">
    <property type="entry name" value="Hexose_phosphate_transp"/>
    <property type="match status" value="1"/>
</dbReference>
<dbReference type="EMBL" id="QUSZ01006759">
    <property type="protein sequence ID" value="RHY04677.1"/>
    <property type="molecule type" value="Genomic_DNA"/>
</dbReference>
<feature type="transmembrane region" description="Helical" evidence="8">
    <location>
        <begin position="318"/>
        <end position="338"/>
    </location>
</feature>
<comment type="subcellular location">
    <subcellularLocation>
        <location evidence="1">Membrane</location>
        <topology evidence="1">Multi-pass membrane protein</topology>
    </subcellularLocation>
</comment>
<dbReference type="EMBL" id="QUTE01013311">
    <property type="protein sequence ID" value="RHZ04851.1"/>
    <property type="molecule type" value="Genomic_DNA"/>
</dbReference>
<evidence type="ECO:0000256" key="3">
    <source>
        <dbReference type="ARBA" id="ARBA00022448"/>
    </source>
</evidence>
<dbReference type="Gene3D" id="1.20.1250.20">
    <property type="entry name" value="MFS general substrate transporter like domains"/>
    <property type="match status" value="2"/>
</dbReference>
<keyword evidence="3" id="KW-0813">Transport</keyword>
<dbReference type="PROSITE" id="PS50850">
    <property type="entry name" value="MFS"/>
    <property type="match status" value="1"/>
</dbReference>
<accession>A0A397AGD2</accession>
<evidence type="ECO:0000313" key="13">
    <source>
        <dbReference type="Proteomes" id="UP000266196"/>
    </source>
</evidence>
<dbReference type="VEuPathDB" id="FungiDB:H257_02697"/>
<evidence type="ECO:0000256" key="8">
    <source>
        <dbReference type="SAM" id="Phobius"/>
    </source>
</evidence>
<organism evidence="10 12">
    <name type="scientific">Aphanomyces astaci</name>
    <name type="common">Crayfish plague agent</name>
    <dbReference type="NCBI Taxonomy" id="112090"/>
    <lineage>
        <taxon>Eukaryota</taxon>
        <taxon>Sar</taxon>
        <taxon>Stramenopiles</taxon>
        <taxon>Oomycota</taxon>
        <taxon>Saprolegniomycetes</taxon>
        <taxon>Saprolegniales</taxon>
        <taxon>Verrucalvaceae</taxon>
        <taxon>Aphanomyces</taxon>
    </lineage>
</organism>
<feature type="transmembrane region" description="Helical" evidence="8">
    <location>
        <begin position="117"/>
        <end position="139"/>
    </location>
</feature>
<keyword evidence="5 8" id="KW-0812">Transmembrane</keyword>
<comment type="similarity">
    <text evidence="2">Belongs to the major facilitator superfamily. Organophosphate:Pi antiporter (OPA) (TC 2.A.1.4) family.</text>
</comment>
<keyword evidence="7 8" id="KW-0472">Membrane</keyword>
<evidence type="ECO:0000256" key="2">
    <source>
        <dbReference type="ARBA" id="ARBA00009598"/>
    </source>
</evidence>
<evidence type="ECO:0000313" key="10">
    <source>
        <dbReference type="EMBL" id="RHY04677.1"/>
    </source>
</evidence>
<feature type="transmembrane region" description="Helical" evidence="8">
    <location>
        <begin position="178"/>
        <end position="197"/>
    </location>
</feature>
<keyword evidence="6 8" id="KW-1133">Transmembrane helix</keyword>
<evidence type="ECO:0000256" key="7">
    <source>
        <dbReference type="ARBA" id="ARBA00023136"/>
    </source>
</evidence>
<keyword evidence="4" id="KW-0762">Sugar transport</keyword>
<dbReference type="GO" id="GO:0005789">
    <property type="term" value="C:endoplasmic reticulum membrane"/>
    <property type="evidence" value="ECO:0007669"/>
    <property type="project" value="TreeGrafter"/>
</dbReference>